<dbReference type="SMART" id="SM00389">
    <property type="entry name" value="HOX"/>
    <property type="match status" value="1"/>
</dbReference>
<feature type="domain" description="Homeobox" evidence="6">
    <location>
        <begin position="68"/>
        <end position="133"/>
    </location>
</feature>
<comment type="subcellular location">
    <subcellularLocation>
        <location evidence="4">Nucleus</location>
    </subcellularLocation>
</comment>
<dbReference type="CDD" id="cd00086">
    <property type="entry name" value="homeodomain"/>
    <property type="match status" value="1"/>
</dbReference>
<feature type="compositionally biased region" description="Acidic residues" evidence="5">
    <location>
        <begin position="32"/>
        <end position="42"/>
    </location>
</feature>
<dbReference type="Proteomes" id="UP001530400">
    <property type="component" value="Unassembled WGS sequence"/>
</dbReference>
<comment type="caution">
    <text evidence="7">The sequence shown here is derived from an EMBL/GenBank/DDBJ whole genome shotgun (WGS) entry which is preliminary data.</text>
</comment>
<keyword evidence="8" id="KW-1185">Reference proteome</keyword>
<evidence type="ECO:0000256" key="3">
    <source>
        <dbReference type="ARBA" id="ARBA00023242"/>
    </source>
</evidence>
<feature type="compositionally biased region" description="Basic residues" evidence="5">
    <location>
        <begin position="52"/>
        <end position="64"/>
    </location>
</feature>
<evidence type="ECO:0000256" key="2">
    <source>
        <dbReference type="ARBA" id="ARBA00023155"/>
    </source>
</evidence>
<dbReference type="GO" id="GO:0003677">
    <property type="term" value="F:DNA binding"/>
    <property type="evidence" value="ECO:0007669"/>
    <property type="project" value="UniProtKB-UniRule"/>
</dbReference>
<keyword evidence="1 4" id="KW-0238">DNA-binding</keyword>
<evidence type="ECO:0000313" key="8">
    <source>
        <dbReference type="Proteomes" id="UP001530400"/>
    </source>
</evidence>
<proteinExistence type="predicted"/>
<feature type="DNA-binding region" description="Homeobox" evidence="4">
    <location>
        <begin position="70"/>
        <end position="134"/>
    </location>
</feature>
<dbReference type="EMBL" id="JALLPJ020000752">
    <property type="protein sequence ID" value="KAL3783764.1"/>
    <property type="molecule type" value="Genomic_DNA"/>
</dbReference>
<sequence length="422" mass="45546">MTSVTIAPAVSPRPRRKTAKAAAETISKALDGTEDDSGEEYTPEPIPPSSPKARRHPNSNKRRASSNNCNAGKKCALSPETTEYLKNWMLSPDHIDHPYPTEEEKAQIMRHCGIEMKQLTNWFVNNRKRIWKPKLEELKRRSNDDRKVVPVTGSEDRVTLPDAKRKKTGVLLSPKIAKSHATVKAANKRKGKVLTLPPPPPPLVSNPLERASCSPSVDGDSEDQSVDQVPPLPPPQGAATVTPLVDSMIISNFDQDMIDAAPLLPMASAAASDSHTFDIMPHSCNLVDPLTNKLSRSTQPCALCSACRDWNAGEFCPWDLTGIIGDISDDTSATATELTDTTITAGSKEVGSSGSIVSAESQDKVDGGNTTTLTADAMYALSSDFAKDEGGISSFPSTASFPVPQDDRQDDLTDIDIDVSWD</sequence>
<keyword evidence="3 4" id="KW-0539">Nucleus</keyword>
<evidence type="ECO:0000313" key="7">
    <source>
        <dbReference type="EMBL" id="KAL3783764.1"/>
    </source>
</evidence>
<keyword evidence="2 4" id="KW-0371">Homeobox</keyword>
<dbReference type="PANTHER" id="PTHR11850">
    <property type="entry name" value="HOMEOBOX PROTEIN TRANSCRIPTION FACTORS"/>
    <property type="match status" value="1"/>
</dbReference>
<organism evidence="7 8">
    <name type="scientific">Cyclotella atomus</name>
    <dbReference type="NCBI Taxonomy" id="382360"/>
    <lineage>
        <taxon>Eukaryota</taxon>
        <taxon>Sar</taxon>
        <taxon>Stramenopiles</taxon>
        <taxon>Ochrophyta</taxon>
        <taxon>Bacillariophyta</taxon>
        <taxon>Coscinodiscophyceae</taxon>
        <taxon>Thalassiosirophycidae</taxon>
        <taxon>Stephanodiscales</taxon>
        <taxon>Stephanodiscaceae</taxon>
        <taxon>Cyclotella</taxon>
    </lineage>
</organism>
<dbReference type="InterPro" id="IPR001356">
    <property type="entry name" value="HD"/>
</dbReference>
<dbReference type="GO" id="GO:0005634">
    <property type="term" value="C:nucleus"/>
    <property type="evidence" value="ECO:0007669"/>
    <property type="project" value="UniProtKB-SubCell"/>
</dbReference>
<name>A0ABD3P7Y8_9STRA</name>
<dbReference type="InterPro" id="IPR050224">
    <property type="entry name" value="TALE_homeobox"/>
</dbReference>
<protein>
    <recommendedName>
        <fullName evidence="6">Homeobox domain-containing protein</fullName>
    </recommendedName>
</protein>
<dbReference type="SUPFAM" id="SSF46689">
    <property type="entry name" value="Homeodomain-like"/>
    <property type="match status" value="1"/>
</dbReference>
<feature type="region of interest" description="Disordered" evidence="5">
    <location>
        <begin position="181"/>
        <end position="240"/>
    </location>
</feature>
<feature type="region of interest" description="Disordered" evidence="5">
    <location>
        <begin position="394"/>
        <end position="422"/>
    </location>
</feature>
<feature type="region of interest" description="Disordered" evidence="5">
    <location>
        <begin position="349"/>
        <end position="368"/>
    </location>
</feature>
<dbReference type="PROSITE" id="PS50071">
    <property type="entry name" value="HOMEOBOX_2"/>
    <property type="match status" value="1"/>
</dbReference>
<evidence type="ECO:0000256" key="1">
    <source>
        <dbReference type="ARBA" id="ARBA00023125"/>
    </source>
</evidence>
<gene>
    <name evidence="7" type="ORF">ACHAWO_009067</name>
</gene>
<evidence type="ECO:0000256" key="4">
    <source>
        <dbReference type="PROSITE-ProRule" id="PRU00108"/>
    </source>
</evidence>
<dbReference type="Gene3D" id="1.10.10.60">
    <property type="entry name" value="Homeodomain-like"/>
    <property type="match status" value="1"/>
</dbReference>
<dbReference type="InterPro" id="IPR009057">
    <property type="entry name" value="Homeodomain-like_sf"/>
</dbReference>
<feature type="compositionally biased region" description="Acidic residues" evidence="5">
    <location>
        <begin position="412"/>
        <end position="422"/>
    </location>
</feature>
<reference evidence="7 8" key="1">
    <citation type="submission" date="2024-10" db="EMBL/GenBank/DDBJ databases">
        <title>Updated reference genomes for cyclostephanoid diatoms.</title>
        <authorList>
            <person name="Roberts W.R."/>
            <person name="Alverson A.J."/>
        </authorList>
    </citation>
    <scope>NUCLEOTIDE SEQUENCE [LARGE SCALE GENOMIC DNA]</scope>
    <source>
        <strain evidence="7 8">AJA010-31</strain>
    </source>
</reference>
<feature type="compositionally biased region" description="Polar residues" evidence="5">
    <location>
        <begin position="350"/>
        <end position="360"/>
    </location>
</feature>
<accession>A0ABD3P7Y8</accession>
<evidence type="ECO:0000256" key="5">
    <source>
        <dbReference type="SAM" id="MobiDB-lite"/>
    </source>
</evidence>
<evidence type="ECO:0000259" key="6">
    <source>
        <dbReference type="PROSITE" id="PS50071"/>
    </source>
</evidence>
<dbReference type="Pfam" id="PF05920">
    <property type="entry name" value="Homeobox_KN"/>
    <property type="match status" value="1"/>
</dbReference>
<dbReference type="InterPro" id="IPR008422">
    <property type="entry name" value="KN_HD"/>
</dbReference>
<feature type="region of interest" description="Disordered" evidence="5">
    <location>
        <begin position="1"/>
        <end position="74"/>
    </location>
</feature>
<dbReference type="AlphaFoldDB" id="A0ABD3P7Y8"/>